<dbReference type="InterPro" id="IPR018097">
    <property type="entry name" value="EGF_Ca-bd_CS"/>
</dbReference>
<dbReference type="GO" id="GO:0005615">
    <property type="term" value="C:extracellular space"/>
    <property type="evidence" value="ECO:0000318"/>
    <property type="project" value="GO_Central"/>
</dbReference>
<dbReference type="SUPFAM" id="SSF57196">
    <property type="entry name" value="EGF/Laminin"/>
    <property type="match status" value="1"/>
</dbReference>
<dbReference type="PANTHER" id="PTHR14002:SF60">
    <property type="entry name" value="ZP DOMAIN-CONTAINING PROTEIN"/>
    <property type="match status" value="1"/>
</dbReference>
<dbReference type="Ensembl" id="ENSLOCT00000020093.1">
    <property type="protein sequence ID" value="ENSLOCP00000020060.1"/>
    <property type="gene ID" value="ENSLOCG00000016264.1"/>
</dbReference>
<evidence type="ECO:0000313" key="9">
    <source>
        <dbReference type="Proteomes" id="UP000018468"/>
    </source>
</evidence>
<reference evidence="9" key="1">
    <citation type="submission" date="2011-12" db="EMBL/GenBank/DDBJ databases">
        <title>The Draft Genome of Lepisosteus oculatus.</title>
        <authorList>
            <consortium name="The Broad Institute Genome Assembly &amp; Analysis Group"/>
            <consortium name="Computational R&amp;D Group"/>
            <consortium name="and Sequencing Platform"/>
            <person name="Di Palma F."/>
            <person name="Alfoldi J."/>
            <person name="Johnson J."/>
            <person name="Berlin A."/>
            <person name="Gnerre S."/>
            <person name="Jaffe D."/>
            <person name="MacCallum I."/>
            <person name="Young S."/>
            <person name="Walker B.J."/>
            <person name="Lander E.S."/>
            <person name="Lindblad-Toh K."/>
        </authorList>
    </citation>
    <scope>NUCLEOTIDE SEQUENCE [LARGE SCALE GENOMIC DNA]</scope>
</reference>
<feature type="transmembrane region" description="Helical" evidence="5">
    <location>
        <begin position="407"/>
        <end position="430"/>
    </location>
</feature>
<dbReference type="GO" id="GO:0005509">
    <property type="term" value="F:calcium ion binding"/>
    <property type="evidence" value="ECO:0007669"/>
    <property type="project" value="InterPro"/>
</dbReference>
<dbReference type="eggNOG" id="ENOG502QW8Y">
    <property type="taxonomic scope" value="Eukaryota"/>
</dbReference>
<dbReference type="SMART" id="SM00241">
    <property type="entry name" value="ZP"/>
    <property type="match status" value="1"/>
</dbReference>
<dbReference type="AlphaFoldDB" id="W5NHF1"/>
<evidence type="ECO:0000256" key="3">
    <source>
        <dbReference type="ARBA" id="ARBA00023157"/>
    </source>
</evidence>
<feature type="domain" description="EGF-like" evidence="6">
    <location>
        <begin position="55"/>
        <end position="94"/>
    </location>
</feature>
<reference evidence="8" key="2">
    <citation type="submission" date="2025-08" db="UniProtKB">
        <authorList>
            <consortium name="Ensembl"/>
        </authorList>
    </citation>
    <scope>IDENTIFICATION</scope>
</reference>
<keyword evidence="3" id="KW-1015">Disulfide bond</keyword>
<dbReference type="HOGENOM" id="CLU_658132_0_0_1"/>
<dbReference type="InParanoid" id="W5NHF1"/>
<keyword evidence="5" id="KW-0812">Transmembrane</keyword>
<dbReference type="STRING" id="7918.ENSLOCP00000020060"/>
<evidence type="ECO:0000256" key="4">
    <source>
        <dbReference type="PROSITE-ProRule" id="PRU00076"/>
    </source>
</evidence>
<feature type="transmembrane region" description="Helical" evidence="5">
    <location>
        <begin position="377"/>
        <end position="395"/>
    </location>
</feature>
<dbReference type="Proteomes" id="UP000018468">
    <property type="component" value="Linkage group LG8"/>
</dbReference>
<dbReference type="Gene3D" id="2.10.25.10">
    <property type="entry name" value="Laminin"/>
    <property type="match status" value="1"/>
</dbReference>
<comment type="caution">
    <text evidence="4">Lacks conserved residue(s) required for the propagation of feature annotation.</text>
</comment>
<dbReference type="Bgee" id="ENSLOCG00000016264">
    <property type="expression patterns" value="Expressed in ovary and 1 other cell type or tissue"/>
</dbReference>
<dbReference type="PROSITE" id="PS50026">
    <property type="entry name" value="EGF_3"/>
    <property type="match status" value="1"/>
</dbReference>
<keyword evidence="5" id="KW-1133">Transmembrane helix</keyword>
<dbReference type="InterPro" id="IPR000742">
    <property type="entry name" value="EGF"/>
</dbReference>
<dbReference type="OMA" id="NETHIMF"/>
<dbReference type="Gene3D" id="2.60.40.4100">
    <property type="entry name" value="Zona pellucida, ZP-C domain"/>
    <property type="match status" value="1"/>
</dbReference>
<evidence type="ECO:0000259" key="6">
    <source>
        <dbReference type="PROSITE" id="PS50026"/>
    </source>
</evidence>
<name>W5NHF1_LEPOC</name>
<protein>
    <recommendedName>
        <fullName evidence="10">ZP domain-containing protein</fullName>
    </recommendedName>
</protein>
<dbReference type="GeneTree" id="ENSGT00940000163632"/>
<organism evidence="8 9">
    <name type="scientific">Lepisosteus oculatus</name>
    <name type="common">Spotted gar</name>
    <dbReference type="NCBI Taxonomy" id="7918"/>
    <lineage>
        <taxon>Eukaryota</taxon>
        <taxon>Metazoa</taxon>
        <taxon>Chordata</taxon>
        <taxon>Craniata</taxon>
        <taxon>Vertebrata</taxon>
        <taxon>Euteleostomi</taxon>
        <taxon>Actinopterygii</taxon>
        <taxon>Neopterygii</taxon>
        <taxon>Holostei</taxon>
        <taxon>Semionotiformes</taxon>
        <taxon>Lepisosteidae</taxon>
        <taxon>Lepisosteus</taxon>
    </lineage>
</organism>
<reference evidence="8" key="3">
    <citation type="submission" date="2025-09" db="UniProtKB">
        <authorList>
            <consortium name="Ensembl"/>
        </authorList>
    </citation>
    <scope>IDENTIFICATION</scope>
</reference>
<dbReference type="InterPro" id="IPR001507">
    <property type="entry name" value="ZP_dom"/>
</dbReference>
<dbReference type="Pfam" id="PF07645">
    <property type="entry name" value="EGF_CA"/>
    <property type="match status" value="1"/>
</dbReference>
<evidence type="ECO:0008006" key="10">
    <source>
        <dbReference type="Google" id="ProtNLM"/>
    </source>
</evidence>
<dbReference type="PANTHER" id="PTHR14002">
    <property type="entry name" value="ENDOGLIN/TGF-BETA RECEPTOR TYPE III"/>
    <property type="match status" value="1"/>
</dbReference>
<dbReference type="InterPro" id="IPR042235">
    <property type="entry name" value="ZP-C_dom"/>
</dbReference>
<keyword evidence="1 4" id="KW-0245">EGF-like domain</keyword>
<dbReference type="InterPro" id="IPR000152">
    <property type="entry name" value="EGF-type_Asp/Asn_hydroxyl_site"/>
</dbReference>
<keyword evidence="5" id="KW-0472">Membrane</keyword>
<evidence type="ECO:0000256" key="1">
    <source>
        <dbReference type="ARBA" id="ARBA00022536"/>
    </source>
</evidence>
<evidence type="ECO:0000259" key="7">
    <source>
        <dbReference type="PROSITE" id="PS51034"/>
    </source>
</evidence>
<dbReference type="GO" id="GO:0009986">
    <property type="term" value="C:cell surface"/>
    <property type="evidence" value="ECO:0000318"/>
    <property type="project" value="GO_Central"/>
</dbReference>
<evidence type="ECO:0000256" key="2">
    <source>
        <dbReference type="ARBA" id="ARBA00022729"/>
    </source>
</evidence>
<dbReference type="InterPro" id="IPR055355">
    <property type="entry name" value="ZP-C"/>
</dbReference>
<accession>W5NHF1</accession>
<feature type="domain" description="ZP" evidence="7">
    <location>
        <begin position="111"/>
        <end position="364"/>
    </location>
</feature>
<dbReference type="Pfam" id="PF00100">
    <property type="entry name" value="Zona_pellucida"/>
    <property type="match status" value="1"/>
</dbReference>
<dbReference type="InterPro" id="IPR049883">
    <property type="entry name" value="NOTCH1_EGF-like"/>
</dbReference>
<dbReference type="Gene3D" id="2.60.40.3210">
    <property type="entry name" value="Zona pellucida, ZP-N domain"/>
    <property type="match status" value="1"/>
</dbReference>
<dbReference type="SMART" id="SM00179">
    <property type="entry name" value="EGF_CA"/>
    <property type="match status" value="1"/>
</dbReference>
<proteinExistence type="predicted"/>
<dbReference type="PROSITE" id="PS51034">
    <property type="entry name" value="ZP_2"/>
    <property type="match status" value="1"/>
</dbReference>
<sequence length="445" mass="50869">MFKSDEDKTKITFKVYNISNKEAKEQLSVTELSNYIQALNYPNITVKDGIIFWNDTDECASPVLNECSKNSYCINTLSFFTCVCHEGYYDVSGAFSPAVHSACDEAGMFTRCDVGHIKAGISKEFLRNRFSGEVSVVLNDGSCQAKENENYYSYSITSNHSYCGATVLVNETHIMFKNVLHVTAGKDKVITRRDLQVVWKCVYTREYLRHTHMGEDLLDWHQSLILIQYNTSRILELRMTLHDNDSFKSNNSIPMEFSSDTHLFFEVTLHSQDTFAFDFVLEVVSCWVTETSNPKGTPKVFFLNESCPVDETFRWYTANGLQQKSRFSVQMFTVTPKKPIYVHCLTKICTQQEKENCSMVCPARRTDKRRRELKNRLLTAVLSAGPIIVGDHATMSEAKRSDWHQLLNVMTIIGGTTGFLFLTLLGMNAIKCILKCSEKHQERIQ</sequence>
<dbReference type="PROSITE" id="PS01187">
    <property type="entry name" value="EGF_CA"/>
    <property type="match status" value="1"/>
</dbReference>
<keyword evidence="9" id="KW-1185">Reference proteome</keyword>
<dbReference type="EMBL" id="AHAT01008793">
    <property type="status" value="NOT_ANNOTATED_CDS"/>
    <property type="molecule type" value="Genomic_DNA"/>
</dbReference>
<dbReference type="PROSITE" id="PS00010">
    <property type="entry name" value="ASX_HYDROXYL"/>
    <property type="match status" value="1"/>
</dbReference>
<evidence type="ECO:0000256" key="5">
    <source>
        <dbReference type="SAM" id="Phobius"/>
    </source>
</evidence>
<dbReference type="InterPro" id="IPR001881">
    <property type="entry name" value="EGF-like_Ca-bd_dom"/>
</dbReference>
<evidence type="ECO:0000313" key="8">
    <source>
        <dbReference type="Ensembl" id="ENSLOCP00000020060.1"/>
    </source>
</evidence>
<dbReference type="CDD" id="cd00054">
    <property type="entry name" value="EGF_CA"/>
    <property type="match status" value="1"/>
</dbReference>
<keyword evidence="2" id="KW-0732">Signal</keyword>